<dbReference type="Proteomes" id="UP000016943">
    <property type="component" value="Chromosome"/>
</dbReference>
<accession>U3GWS3</accession>
<gene>
    <name evidence="7" type="ORF">CARG_01175</name>
</gene>
<evidence type="ECO:0000256" key="5">
    <source>
        <dbReference type="ARBA" id="ARBA00023157"/>
    </source>
</evidence>
<dbReference type="SUPFAM" id="SSF49319">
    <property type="entry name" value="Actinoxanthin-like"/>
    <property type="match status" value="1"/>
</dbReference>
<dbReference type="EMBL" id="CP006365">
    <property type="protein sequence ID" value="AGU14426.1"/>
    <property type="molecule type" value="Genomic_DNA"/>
</dbReference>
<keyword evidence="4" id="KW-0238">DNA-binding</keyword>
<dbReference type="RefSeq" id="WP_020975550.1">
    <property type="nucleotide sequence ID" value="NC_022198.1"/>
</dbReference>
<dbReference type="GO" id="GO:0003677">
    <property type="term" value="F:DNA binding"/>
    <property type="evidence" value="ECO:0007669"/>
    <property type="project" value="UniProtKB-KW"/>
</dbReference>
<evidence type="ECO:0000256" key="2">
    <source>
        <dbReference type="ARBA" id="ARBA00022529"/>
    </source>
</evidence>
<evidence type="ECO:0000256" key="6">
    <source>
        <dbReference type="SAM" id="SignalP"/>
    </source>
</evidence>
<dbReference type="GeneID" id="78249109"/>
<keyword evidence="2" id="KW-0929">Antimicrobial</keyword>
<evidence type="ECO:0000256" key="3">
    <source>
        <dbReference type="ARBA" id="ARBA00023022"/>
    </source>
</evidence>
<dbReference type="Pfam" id="PF00960">
    <property type="entry name" value="Neocarzinostat"/>
    <property type="match status" value="1"/>
</dbReference>
<evidence type="ECO:0000256" key="4">
    <source>
        <dbReference type="ARBA" id="ARBA00023125"/>
    </source>
</evidence>
<dbReference type="eggNOG" id="ENOG502ZCV8">
    <property type="taxonomic scope" value="Bacteria"/>
</dbReference>
<dbReference type="KEGG" id="caz:CARG_01175"/>
<evidence type="ECO:0000256" key="1">
    <source>
        <dbReference type="ARBA" id="ARBA00010648"/>
    </source>
</evidence>
<keyword evidence="8" id="KW-1185">Reference proteome</keyword>
<keyword evidence="5" id="KW-1015">Disulfide bond</keyword>
<dbReference type="GO" id="GO:0042742">
    <property type="term" value="P:defense response to bacterium"/>
    <property type="evidence" value="ECO:0007669"/>
    <property type="project" value="UniProtKB-KW"/>
</dbReference>
<evidence type="ECO:0000313" key="8">
    <source>
        <dbReference type="Proteomes" id="UP000016943"/>
    </source>
</evidence>
<dbReference type="InterPro" id="IPR027273">
    <property type="entry name" value="Neocarzinostatin-like"/>
</dbReference>
<feature type="signal peptide" evidence="6">
    <location>
        <begin position="1"/>
        <end position="20"/>
    </location>
</feature>
<dbReference type="AlphaFoldDB" id="U3GWS3"/>
<evidence type="ECO:0000313" key="7">
    <source>
        <dbReference type="EMBL" id="AGU14426.1"/>
    </source>
</evidence>
<organism evidence="7 8">
    <name type="scientific">Corynebacterium argentoratense DSM 44202</name>
    <dbReference type="NCBI Taxonomy" id="1348662"/>
    <lineage>
        <taxon>Bacteria</taxon>
        <taxon>Bacillati</taxon>
        <taxon>Actinomycetota</taxon>
        <taxon>Actinomycetes</taxon>
        <taxon>Mycobacteriales</taxon>
        <taxon>Corynebacteriaceae</taxon>
        <taxon>Corynebacterium</taxon>
    </lineage>
</organism>
<dbReference type="Gene3D" id="2.60.40.230">
    <property type="entry name" value="Neocarzinostatin-like"/>
    <property type="match status" value="1"/>
</dbReference>
<sequence>MKKIATVAITGTLFTIGAFAGTPAAQAYEGNDLNNASIVDAQTEYNDGDTITVVTDGLKPNTKYLLGQCTADAYDFMFGIKIPACAADTKVSATTDNKGHLEADIRVVQYAPNAHQNLPGQKNRPDINFDQTRAEILIVQDHGKGFRGQQAADTDGYFIVLP</sequence>
<feature type="chain" id="PRO_5039090206" evidence="6">
    <location>
        <begin position="21"/>
        <end position="162"/>
    </location>
</feature>
<keyword evidence="3" id="KW-0044">Antibiotic</keyword>
<dbReference type="PATRIC" id="fig|1348662.3.peg.225"/>
<reference evidence="7 8" key="1">
    <citation type="journal article" date="2013" name="Genome Announc.">
        <title>Whole-Genome Sequence of the Clinical Strain Corynebacterium argentoratense DSM 44202, Isolated from a Human Throat Specimen.</title>
        <authorList>
            <person name="Bomholt C."/>
            <person name="Glaub A."/>
            <person name="Gravermann K."/>
            <person name="Albersmeier A."/>
            <person name="Brinkrolf K."/>
            <person name="Ruckert C."/>
            <person name="Tauch A."/>
        </authorList>
    </citation>
    <scope>NUCLEOTIDE SEQUENCE [LARGE SCALE GENOMIC DNA]</scope>
    <source>
        <strain evidence="7">DSM 44202</strain>
    </source>
</reference>
<name>U3GWS3_9CORY</name>
<dbReference type="HOGENOM" id="CLU_1632582_0_0_11"/>
<proteinExistence type="inferred from homology"/>
<dbReference type="InterPro" id="IPR002186">
    <property type="entry name" value="Neocarzinostatin_fam"/>
</dbReference>
<protein>
    <submittedName>
        <fullName evidence="7">Uncharacterized protein</fullName>
    </submittedName>
</protein>
<keyword evidence="6" id="KW-0732">Signal</keyword>
<comment type="similarity">
    <text evidence="1">Belongs to the neocarzinostatin family.</text>
</comment>